<feature type="active site" evidence="10">
    <location>
        <position position="87"/>
    </location>
</feature>
<evidence type="ECO:0000256" key="6">
    <source>
        <dbReference type="ARBA" id="ARBA00022801"/>
    </source>
</evidence>
<dbReference type="GO" id="GO:0008237">
    <property type="term" value="F:metallopeptidase activity"/>
    <property type="evidence" value="ECO:0007669"/>
    <property type="project" value="UniProtKB-KW"/>
</dbReference>
<evidence type="ECO:0000256" key="4">
    <source>
        <dbReference type="ARBA" id="ARBA00022670"/>
    </source>
</evidence>
<keyword evidence="3 13" id="KW-0031">Aminopeptidase</keyword>
<dbReference type="NCBIfam" id="NF009920">
    <property type="entry name" value="PRK13381.1"/>
    <property type="match status" value="1"/>
</dbReference>
<evidence type="ECO:0000313" key="14">
    <source>
        <dbReference type="Proteomes" id="UP000189857"/>
    </source>
</evidence>
<accession>A0A1T4MND8</accession>
<dbReference type="GO" id="GO:0006518">
    <property type="term" value="P:peptide metabolic process"/>
    <property type="evidence" value="ECO:0007669"/>
    <property type="project" value="InterPro"/>
</dbReference>
<dbReference type="GO" id="GO:0045148">
    <property type="term" value="F:tripeptide aminopeptidase activity"/>
    <property type="evidence" value="ECO:0007669"/>
    <property type="project" value="UniProtKB-UniRule"/>
</dbReference>
<evidence type="ECO:0000256" key="9">
    <source>
        <dbReference type="NCBIfam" id="TIGR01882"/>
    </source>
</evidence>
<dbReference type="Gene3D" id="3.30.70.360">
    <property type="match status" value="1"/>
</dbReference>
<dbReference type="InterPro" id="IPR001261">
    <property type="entry name" value="ArgE/DapE_CS"/>
</dbReference>
<dbReference type="RefSeq" id="WP_090168493.1">
    <property type="nucleotide sequence ID" value="NZ_FMTO01000006.1"/>
</dbReference>
<dbReference type="InterPro" id="IPR010161">
    <property type="entry name" value="Peptidase_M20B"/>
</dbReference>
<evidence type="ECO:0000256" key="2">
    <source>
        <dbReference type="ARBA" id="ARBA00009692"/>
    </source>
</evidence>
<gene>
    <name evidence="13" type="ORF">SAMN02745110_01294</name>
</gene>
<reference evidence="13 14" key="1">
    <citation type="submission" date="2017-02" db="EMBL/GenBank/DDBJ databases">
        <authorList>
            <person name="Peterson S.W."/>
        </authorList>
    </citation>
    <scope>NUCLEOTIDE SEQUENCE [LARGE SCALE GENOMIC DNA]</scope>
    <source>
        <strain evidence="13 14">ATCC 17233</strain>
    </source>
</reference>
<evidence type="ECO:0000256" key="11">
    <source>
        <dbReference type="PIRSR" id="PIRSR037215-2"/>
    </source>
</evidence>
<feature type="binding site" evidence="11">
    <location>
        <position position="148"/>
    </location>
    <ligand>
        <name>Zn(2+)</name>
        <dbReference type="ChEBI" id="CHEBI:29105"/>
        <label>2</label>
    </ligand>
</feature>
<dbReference type="InterPro" id="IPR011650">
    <property type="entry name" value="Peptidase_M20_dimer"/>
</dbReference>
<organism evidence="13 14">
    <name type="scientific">Eubacterium ruminantium</name>
    <dbReference type="NCBI Taxonomy" id="42322"/>
    <lineage>
        <taxon>Bacteria</taxon>
        <taxon>Bacillati</taxon>
        <taxon>Bacillota</taxon>
        <taxon>Clostridia</taxon>
        <taxon>Eubacteriales</taxon>
        <taxon>Eubacteriaceae</taxon>
        <taxon>Eubacterium</taxon>
    </lineage>
</organism>
<feature type="binding site" evidence="11">
    <location>
        <position position="148"/>
    </location>
    <ligand>
        <name>Zn(2+)</name>
        <dbReference type="ChEBI" id="CHEBI:29105"/>
        <label>1</label>
    </ligand>
</feature>
<keyword evidence="4" id="KW-0645">Protease</keyword>
<keyword evidence="6" id="KW-0378">Hydrolase</keyword>
<comment type="cofactor">
    <cofactor evidence="11">
        <name>Zn(2+)</name>
        <dbReference type="ChEBI" id="CHEBI:29105"/>
    </cofactor>
    <text evidence="11">Binds 2 Zn(2+) ions per subunit.</text>
</comment>
<dbReference type="InterPro" id="IPR036264">
    <property type="entry name" value="Bact_exopeptidase_dim_dom"/>
</dbReference>
<evidence type="ECO:0000256" key="10">
    <source>
        <dbReference type="PIRSR" id="PIRSR037215-1"/>
    </source>
</evidence>
<evidence type="ECO:0000259" key="12">
    <source>
        <dbReference type="Pfam" id="PF07687"/>
    </source>
</evidence>
<keyword evidence="7 11" id="KW-0862">Zinc</keyword>
<dbReference type="Pfam" id="PF07687">
    <property type="entry name" value="M20_dimer"/>
    <property type="match status" value="1"/>
</dbReference>
<protein>
    <recommendedName>
        <fullName evidence="9">Peptidase T</fullName>
        <ecNumber evidence="9">3.4.11.4</ecNumber>
    </recommendedName>
</protein>
<dbReference type="InterPro" id="IPR002933">
    <property type="entry name" value="Peptidase_M20"/>
</dbReference>
<feature type="binding site" evidence="11">
    <location>
        <position position="85"/>
    </location>
    <ligand>
        <name>Zn(2+)</name>
        <dbReference type="ChEBI" id="CHEBI:29105"/>
        <label>1</label>
    </ligand>
</feature>
<dbReference type="EMBL" id="FUXA01000007">
    <property type="protein sequence ID" value="SJZ68391.1"/>
    <property type="molecule type" value="Genomic_DNA"/>
</dbReference>
<dbReference type="GO" id="GO:0008270">
    <property type="term" value="F:zinc ion binding"/>
    <property type="evidence" value="ECO:0007669"/>
    <property type="project" value="InterPro"/>
</dbReference>
<name>A0A1T4MND8_9FIRM</name>
<dbReference type="EC" id="3.4.11.4" evidence="9"/>
<keyword evidence="14" id="KW-1185">Reference proteome</keyword>
<dbReference type="SUPFAM" id="SSF53187">
    <property type="entry name" value="Zn-dependent exopeptidases"/>
    <property type="match status" value="1"/>
</dbReference>
<dbReference type="PIRSF" id="PIRSF037215">
    <property type="entry name" value="Peptidase_M20B"/>
    <property type="match status" value="1"/>
</dbReference>
<proteinExistence type="inferred from homology"/>
<dbReference type="Pfam" id="PF01546">
    <property type="entry name" value="Peptidase_M20"/>
    <property type="match status" value="1"/>
</dbReference>
<feature type="binding site" evidence="11">
    <location>
        <position position="396"/>
    </location>
    <ligand>
        <name>Zn(2+)</name>
        <dbReference type="ChEBI" id="CHEBI:29105"/>
        <label>2</label>
    </ligand>
</feature>
<feature type="active site" description="Proton acceptor" evidence="10">
    <location>
        <position position="187"/>
    </location>
</feature>
<keyword evidence="5 11" id="KW-0479">Metal-binding</keyword>
<keyword evidence="8" id="KW-0482">Metalloprotease</keyword>
<comment type="catalytic activity">
    <reaction evidence="1">
        <text>Release of the N-terminal residue from a tripeptide.</text>
        <dbReference type="EC" id="3.4.11.4"/>
    </reaction>
</comment>
<feature type="domain" description="Peptidase M20 dimerisation" evidence="12">
    <location>
        <begin position="219"/>
        <end position="319"/>
    </location>
</feature>
<evidence type="ECO:0000256" key="5">
    <source>
        <dbReference type="ARBA" id="ARBA00022723"/>
    </source>
</evidence>
<dbReference type="Gene3D" id="3.40.630.10">
    <property type="entry name" value="Zn peptidases"/>
    <property type="match status" value="1"/>
</dbReference>
<dbReference type="GO" id="GO:0006508">
    <property type="term" value="P:proteolysis"/>
    <property type="evidence" value="ECO:0007669"/>
    <property type="project" value="UniProtKB-UniRule"/>
</dbReference>
<feature type="binding site" evidence="11">
    <location>
        <position position="188"/>
    </location>
    <ligand>
        <name>Zn(2+)</name>
        <dbReference type="ChEBI" id="CHEBI:29105"/>
        <label>2</label>
    </ligand>
</feature>
<dbReference type="PANTHER" id="PTHR42994:SF1">
    <property type="entry name" value="PEPTIDASE T"/>
    <property type="match status" value="1"/>
</dbReference>
<dbReference type="AlphaFoldDB" id="A0A1T4MND8"/>
<evidence type="ECO:0000256" key="7">
    <source>
        <dbReference type="ARBA" id="ARBA00022833"/>
    </source>
</evidence>
<dbReference type="Proteomes" id="UP000189857">
    <property type="component" value="Unassembled WGS sequence"/>
</dbReference>
<evidence type="ECO:0000256" key="8">
    <source>
        <dbReference type="ARBA" id="ARBA00023049"/>
    </source>
</evidence>
<evidence type="ECO:0000256" key="3">
    <source>
        <dbReference type="ARBA" id="ARBA00022438"/>
    </source>
</evidence>
<feature type="binding site" evidence="11">
    <location>
        <position position="210"/>
    </location>
    <ligand>
        <name>Zn(2+)</name>
        <dbReference type="ChEBI" id="CHEBI:29105"/>
        <label>1</label>
    </ligand>
</feature>
<evidence type="ECO:0000313" key="13">
    <source>
        <dbReference type="EMBL" id="SJZ68391.1"/>
    </source>
</evidence>
<sequence length="423" mass="47714">MSDIKNSKAIKRFLKYVKIDTQSDENSGLHPSTEKQKDLGKILFDELEELGAEDIYYDEEHNYIYAMIPATEGREHDKVLGFISHMDTSPETGGKDVNPQFVYDYDGKDIILNEKENIILSVSKFPELKDYIGKTLITTDGTTLLGADDKAGIAEIMSMAEEFLNDIKENTGKYSHGKIAIAFTPDEEIGEGTMFFDVERFGADYAYTVDGGALGELEYENFNAAAASVKVSGLTVHPGEAKDKMLNAIRVAEEFDLSIPQNERPEYTDGYEGFFYLMKFSGTTEEAHMEYIIRDHDRIKFEQKKDILIKTAERLNEKYRLFKEDAISVELRDQYFNMKEKIDPDNLFLIEDAKNAMKKLSIIPKISPIRGGTDGASLSFKGLPCPNLCAGGHNFHGKYEYVCAESICSITELLIEISIGRRN</sequence>
<dbReference type="CDD" id="cd03892">
    <property type="entry name" value="M20_peptT"/>
    <property type="match status" value="1"/>
</dbReference>
<dbReference type="NCBIfam" id="TIGR01882">
    <property type="entry name" value="peptidase-T"/>
    <property type="match status" value="1"/>
</dbReference>
<comment type="similarity">
    <text evidence="2">Belongs to the peptidase M20B family.</text>
</comment>
<dbReference type="SUPFAM" id="SSF55031">
    <property type="entry name" value="Bacterial exopeptidase dimerisation domain"/>
    <property type="match status" value="1"/>
</dbReference>
<dbReference type="NCBIfam" id="NF003976">
    <property type="entry name" value="PRK05469.1"/>
    <property type="match status" value="1"/>
</dbReference>
<dbReference type="OrthoDB" id="9804934at2"/>
<dbReference type="PROSITE" id="PS00758">
    <property type="entry name" value="ARGE_DAPE_CPG2_1"/>
    <property type="match status" value="1"/>
</dbReference>
<dbReference type="PANTHER" id="PTHR42994">
    <property type="entry name" value="PEPTIDASE T"/>
    <property type="match status" value="1"/>
</dbReference>
<evidence type="ECO:0000256" key="1">
    <source>
        <dbReference type="ARBA" id="ARBA00000870"/>
    </source>
</evidence>